<dbReference type="RefSeq" id="WP_343795950.1">
    <property type="nucleotide sequence ID" value="NZ_BAAADJ010000004.1"/>
</dbReference>
<sequence length="192" mass="21266">MNQAEVFVPMKKTMYVSGIILGLLGSVVALYMAVSQTSQDGEVPISTAILRFFSWILISILCASLTYFLCKKAADKRKGIILTPHGILINAAIAETGFIHWSEIKGLEIVKHAGLQYLCLTVYNQDDLILKQKTSTRLVIAINQALGFHYPVAISAKSIKMGLPELQKLVREYWQAGCRVRGSSDIIKTNHI</sequence>
<evidence type="ECO:0000256" key="1">
    <source>
        <dbReference type="SAM" id="Phobius"/>
    </source>
</evidence>
<protein>
    <submittedName>
        <fullName evidence="2">Uncharacterized protein</fullName>
    </submittedName>
</protein>
<keyword evidence="1" id="KW-0812">Transmembrane</keyword>
<proteinExistence type="predicted"/>
<dbReference type="InterPro" id="IPR048136">
    <property type="entry name" value="STM3941-like"/>
</dbReference>
<dbReference type="NCBIfam" id="NF041635">
    <property type="entry name" value="STM3941_fam"/>
    <property type="match status" value="1"/>
</dbReference>
<keyword evidence="1" id="KW-1133">Transmembrane helix</keyword>
<reference evidence="2 3" key="1">
    <citation type="journal article" date="2019" name="Int. J. Syst. Evol. Microbiol.">
        <title>The Global Catalogue of Microorganisms (GCM) 10K type strain sequencing project: providing services to taxonomists for standard genome sequencing and annotation.</title>
        <authorList>
            <consortium name="The Broad Institute Genomics Platform"/>
            <consortium name="The Broad Institute Genome Sequencing Center for Infectious Disease"/>
            <person name="Wu L."/>
            <person name="Ma J."/>
        </authorList>
    </citation>
    <scope>NUCLEOTIDE SEQUENCE [LARGE SCALE GENOMIC DNA]</scope>
    <source>
        <strain evidence="2 3">JCM 9731</strain>
    </source>
</reference>
<keyword evidence="1" id="KW-0472">Membrane</keyword>
<feature type="transmembrane region" description="Helical" evidence="1">
    <location>
        <begin position="12"/>
        <end position="32"/>
    </location>
</feature>
<evidence type="ECO:0000313" key="3">
    <source>
        <dbReference type="Proteomes" id="UP001500782"/>
    </source>
</evidence>
<feature type="transmembrane region" description="Helical" evidence="1">
    <location>
        <begin position="52"/>
        <end position="70"/>
    </location>
</feature>
<accession>A0ABN0VTL7</accession>
<gene>
    <name evidence="2" type="ORF">GCM10008967_04450</name>
</gene>
<comment type="caution">
    <text evidence="2">The sequence shown here is derived from an EMBL/GenBank/DDBJ whole genome shotgun (WGS) entry which is preliminary data.</text>
</comment>
<name>A0ABN0VTL7_9BACI</name>
<keyword evidence="3" id="KW-1185">Reference proteome</keyword>
<dbReference type="Proteomes" id="UP001500782">
    <property type="component" value="Unassembled WGS sequence"/>
</dbReference>
<organism evidence="2 3">
    <name type="scientific">Bacillus carboniphilus</name>
    <dbReference type="NCBI Taxonomy" id="86663"/>
    <lineage>
        <taxon>Bacteria</taxon>
        <taxon>Bacillati</taxon>
        <taxon>Bacillota</taxon>
        <taxon>Bacilli</taxon>
        <taxon>Bacillales</taxon>
        <taxon>Bacillaceae</taxon>
        <taxon>Bacillus</taxon>
    </lineage>
</organism>
<evidence type="ECO:0000313" key="2">
    <source>
        <dbReference type="EMBL" id="GAA0316970.1"/>
    </source>
</evidence>
<dbReference type="EMBL" id="BAAADJ010000004">
    <property type="protein sequence ID" value="GAA0316970.1"/>
    <property type="molecule type" value="Genomic_DNA"/>
</dbReference>